<feature type="compositionally biased region" description="Polar residues" evidence="1">
    <location>
        <begin position="48"/>
        <end position="57"/>
    </location>
</feature>
<accession>A0ABY7DVR6</accession>
<evidence type="ECO:0000313" key="3">
    <source>
        <dbReference type="Proteomes" id="UP001164746"/>
    </source>
</evidence>
<reference evidence="2" key="1">
    <citation type="submission" date="2022-11" db="EMBL/GenBank/DDBJ databases">
        <title>Centuries of genome instability and evolution in soft-shell clam transmissible cancer (bioRxiv).</title>
        <authorList>
            <person name="Hart S.F.M."/>
            <person name="Yonemitsu M.A."/>
            <person name="Giersch R.M."/>
            <person name="Beal B.F."/>
            <person name="Arriagada G."/>
            <person name="Davis B.W."/>
            <person name="Ostrander E.A."/>
            <person name="Goff S.P."/>
            <person name="Metzger M.J."/>
        </authorList>
    </citation>
    <scope>NUCLEOTIDE SEQUENCE</scope>
    <source>
        <strain evidence="2">MELC-2E11</strain>
        <tissue evidence="2">Siphon/mantle</tissue>
    </source>
</reference>
<feature type="region of interest" description="Disordered" evidence="1">
    <location>
        <begin position="1"/>
        <end position="90"/>
    </location>
</feature>
<protein>
    <recommendedName>
        <fullName evidence="4">BLOC-1-related complex subunit 5</fullName>
    </recommendedName>
</protein>
<feature type="compositionally biased region" description="Basic residues" evidence="1">
    <location>
        <begin position="1"/>
        <end position="10"/>
    </location>
</feature>
<evidence type="ECO:0008006" key="4">
    <source>
        <dbReference type="Google" id="ProtNLM"/>
    </source>
</evidence>
<keyword evidence="3" id="KW-1185">Reference proteome</keyword>
<feature type="compositionally biased region" description="Low complexity" evidence="1">
    <location>
        <begin position="25"/>
        <end position="47"/>
    </location>
</feature>
<name>A0ABY7DVR6_MYAAR</name>
<sequence length="211" mass="23637">MAPKMLKKSKSTPDAQQTKNEFLDSKYSSSVLHSNSKSDSSDQSDSSICIQESNSLDISDVDQDLSPRSDSSPQHLPATKPPKPPRRRLPQNLVAVSARKAEMEGRRLQFPYSIVHCIDRKRTVQAIQKSAVKLQNIPKTNFLLSVCTVLYKSYNDMMDMQSSLRDSTAQHIHNVLRANIKILQEINSSLQHLQKGYFSNSAEEACKAGKC</sequence>
<proteinExistence type="predicted"/>
<dbReference type="EMBL" id="CP111014">
    <property type="protein sequence ID" value="WAQ99035.1"/>
    <property type="molecule type" value="Genomic_DNA"/>
</dbReference>
<evidence type="ECO:0000256" key="1">
    <source>
        <dbReference type="SAM" id="MobiDB-lite"/>
    </source>
</evidence>
<evidence type="ECO:0000313" key="2">
    <source>
        <dbReference type="EMBL" id="WAQ99035.1"/>
    </source>
</evidence>
<dbReference type="Proteomes" id="UP001164746">
    <property type="component" value="Chromosome 3"/>
</dbReference>
<organism evidence="2 3">
    <name type="scientific">Mya arenaria</name>
    <name type="common">Soft-shell clam</name>
    <dbReference type="NCBI Taxonomy" id="6604"/>
    <lineage>
        <taxon>Eukaryota</taxon>
        <taxon>Metazoa</taxon>
        <taxon>Spiralia</taxon>
        <taxon>Lophotrochozoa</taxon>
        <taxon>Mollusca</taxon>
        <taxon>Bivalvia</taxon>
        <taxon>Autobranchia</taxon>
        <taxon>Heteroconchia</taxon>
        <taxon>Euheterodonta</taxon>
        <taxon>Imparidentia</taxon>
        <taxon>Neoheterodontei</taxon>
        <taxon>Myida</taxon>
        <taxon>Myoidea</taxon>
        <taxon>Myidae</taxon>
        <taxon>Mya</taxon>
    </lineage>
</organism>
<gene>
    <name evidence="2" type="ORF">MAR_023408</name>
</gene>